<dbReference type="EMBL" id="OZ035826">
    <property type="protein sequence ID" value="CAL1603263.1"/>
    <property type="molecule type" value="Genomic_DNA"/>
</dbReference>
<gene>
    <name evidence="1" type="ORF">KC01_LOCUS30965</name>
</gene>
<keyword evidence="2" id="KW-1185">Reference proteome</keyword>
<evidence type="ECO:0000313" key="1">
    <source>
        <dbReference type="EMBL" id="CAL1603263.1"/>
    </source>
</evidence>
<proteinExistence type="predicted"/>
<evidence type="ECO:0000313" key="2">
    <source>
        <dbReference type="Proteomes" id="UP001497482"/>
    </source>
</evidence>
<name>A0AAV2LPX9_KNICA</name>
<sequence>MAVEMWHNRERTSSQSKPAAVTALLAEMRRIRCGLHWHGQDSQGRADGNAFSPNKKDCRVPASRCWVQGGVAMAGVQRLVRTDVGDSEAGWQSDHFISLPRLQITCLCSAVLGGVGGGISGGTLQDPSHNSLK</sequence>
<dbReference type="AlphaFoldDB" id="A0AAV2LPX9"/>
<reference evidence="1 2" key="1">
    <citation type="submission" date="2024-04" db="EMBL/GenBank/DDBJ databases">
        <authorList>
            <person name="Waldvogel A.-M."/>
            <person name="Schoenle A."/>
        </authorList>
    </citation>
    <scope>NUCLEOTIDE SEQUENCE [LARGE SCALE GENOMIC DNA]</scope>
</reference>
<protein>
    <submittedName>
        <fullName evidence="1">Uncharacterized protein</fullName>
    </submittedName>
</protein>
<organism evidence="1 2">
    <name type="scientific">Knipowitschia caucasica</name>
    <name type="common">Caucasian dwarf goby</name>
    <name type="synonym">Pomatoschistus caucasicus</name>
    <dbReference type="NCBI Taxonomy" id="637954"/>
    <lineage>
        <taxon>Eukaryota</taxon>
        <taxon>Metazoa</taxon>
        <taxon>Chordata</taxon>
        <taxon>Craniata</taxon>
        <taxon>Vertebrata</taxon>
        <taxon>Euteleostomi</taxon>
        <taxon>Actinopterygii</taxon>
        <taxon>Neopterygii</taxon>
        <taxon>Teleostei</taxon>
        <taxon>Neoteleostei</taxon>
        <taxon>Acanthomorphata</taxon>
        <taxon>Gobiaria</taxon>
        <taxon>Gobiiformes</taxon>
        <taxon>Gobioidei</taxon>
        <taxon>Gobiidae</taxon>
        <taxon>Gobiinae</taxon>
        <taxon>Knipowitschia</taxon>
    </lineage>
</organism>
<accession>A0AAV2LPX9</accession>
<dbReference type="Proteomes" id="UP001497482">
    <property type="component" value="Chromosome 4"/>
</dbReference>